<gene>
    <name evidence="4" type="ORF">SAE01_10240</name>
</gene>
<reference evidence="4 5" key="1">
    <citation type="submission" date="2019-07" db="EMBL/GenBank/DDBJ databases">
        <title>Whole genome shotgun sequence of Segetibacter aerophilus NBRC 106135.</title>
        <authorList>
            <person name="Hosoyama A."/>
            <person name="Uohara A."/>
            <person name="Ohji S."/>
            <person name="Ichikawa N."/>
        </authorList>
    </citation>
    <scope>NUCLEOTIDE SEQUENCE [LARGE SCALE GENOMIC DNA]</scope>
    <source>
        <strain evidence="4 5">NBRC 106135</strain>
    </source>
</reference>
<accession>A0A512B993</accession>
<organism evidence="4 5">
    <name type="scientific">Segetibacter aerophilus</name>
    <dbReference type="NCBI Taxonomy" id="670293"/>
    <lineage>
        <taxon>Bacteria</taxon>
        <taxon>Pseudomonadati</taxon>
        <taxon>Bacteroidota</taxon>
        <taxon>Chitinophagia</taxon>
        <taxon>Chitinophagales</taxon>
        <taxon>Chitinophagaceae</taxon>
        <taxon>Segetibacter</taxon>
    </lineage>
</organism>
<dbReference type="EMBL" id="BJYT01000002">
    <property type="protein sequence ID" value="GEO08528.1"/>
    <property type="molecule type" value="Genomic_DNA"/>
</dbReference>
<evidence type="ECO:0000313" key="5">
    <source>
        <dbReference type="Proteomes" id="UP000321513"/>
    </source>
</evidence>
<dbReference type="Pfam" id="PF00534">
    <property type="entry name" value="Glycos_transf_1"/>
    <property type="match status" value="1"/>
</dbReference>
<dbReference type="GO" id="GO:0016757">
    <property type="term" value="F:glycosyltransferase activity"/>
    <property type="evidence" value="ECO:0007669"/>
    <property type="project" value="InterPro"/>
</dbReference>
<evidence type="ECO:0000259" key="2">
    <source>
        <dbReference type="Pfam" id="PF00534"/>
    </source>
</evidence>
<dbReference type="SUPFAM" id="SSF53756">
    <property type="entry name" value="UDP-Glycosyltransferase/glycogen phosphorylase"/>
    <property type="match status" value="1"/>
</dbReference>
<dbReference type="AlphaFoldDB" id="A0A512B993"/>
<evidence type="ECO:0000259" key="3">
    <source>
        <dbReference type="Pfam" id="PF13439"/>
    </source>
</evidence>
<dbReference type="InterPro" id="IPR001296">
    <property type="entry name" value="Glyco_trans_1"/>
</dbReference>
<feature type="domain" description="Glycosyltransferase subfamily 4-like N-terminal" evidence="3">
    <location>
        <begin position="16"/>
        <end position="172"/>
    </location>
</feature>
<dbReference type="PANTHER" id="PTHR46401:SF2">
    <property type="entry name" value="GLYCOSYLTRANSFERASE WBBK-RELATED"/>
    <property type="match status" value="1"/>
</dbReference>
<dbReference type="PANTHER" id="PTHR46401">
    <property type="entry name" value="GLYCOSYLTRANSFERASE WBBK-RELATED"/>
    <property type="match status" value="1"/>
</dbReference>
<name>A0A512B993_9BACT</name>
<sequence length="383" mass="43709">MKIAFDAKRAYQNATGLGHYSRSLISSLASLYPENDYFLCAPKVTDRYDVDAFPNVLNITPTGFVSKKFKSLWRSNLVKQDLKKIGIDLYHGLSHEIPVGIQETGIRSVVTIHDLIFERNPEQYNKLDVQIYRQKFRYACRNADKIIAISRQTKDDIINFYKIPEEKISICYQSCNPAFATTVSPEEKNRVRKYYDLPENFFLYVGSIIERKNLLNTCKAMHVLKAQLDIPLVVIGEGNDYKKLVKEYISKHQLEKDVIFLSDSYVAKSSATFRSSLDFPAIYQLSQALIYPSFFEGFGIPVLEALWSRTPVITSNTSCLPETGGDAAYYVDPHSPDEIAAAMLRLVNDKKLVEEMKLKGWAHAQNFTAEKCAARVMQVYLRT</sequence>
<protein>
    <submittedName>
        <fullName evidence="4">Glycosyl transferase family 1</fullName>
    </submittedName>
</protein>
<dbReference type="RefSeq" id="WP_147202584.1">
    <property type="nucleotide sequence ID" value="NZ_BJYT01000002.1"/>
</dbReference>
<feature type="domain" description="Glycosyl transferase family 1" evidence="2">
    <location>
        <begin position="195"/>
        <end position="357"/>
    </location>
</feature>
<dbReference type="Proteomes" id="UP000321513">
    <property type="component" value="Unassembled WGS sequence"/>
</dbReference>
<dbReference type="Gene3D" id="3.40.50.2000">
    <property type="entry name" value="Glycogen Phosphorylase B"/>
    <property type="match status" value="2"/>
</dbReference>
<proteinExistence type="predicted"/>
<dbReference type="InterPro" id="IPR028098">
    <property type="entry name" value="Glyco_trans_4-like_N"/>
</dbReference>
<dbReference type="Pfam" id="PF13439">
    <property type="entry name" value="Glyco_transf_4"/>
    <property type="match status" value="1"/>
</dbReference>
<dbReference type="OrthoDB" id="9801609at2"/>
<evidence type="ECO:0000313" key="4">
    <source>
        <dbReference type="EMBL" id="GEO08528.1"/>
    </source>
</evidence>
<comment type="caution">
    <text evidence="4">The sequence shown here is derived from an EMBL/GenBank/DDBJ whole genome shotgun (WGS) entry which is preliminary data.</text>
</comment>
<keyword evidence="5" id="KW-1185">Reference proteome</keyword>
<keyword evidence="1 4" id="KW-0808">Transferase</keyword>
<evidence type="ECO:0000256" key="1">
    <source>
        <dbReference type="ARBA" id="ARBA00022679"/>
    </source>
</evidence>
<dbReference type="CDD" id="cd03809">
    <property type="entry name" value="GT4_MtfB-like"/>
    <property type="match status" value="1"/>
</dbReference>